<evidence type="ECO:0000313" key="5">
    <source>
        <dbReference type="EMBL" id="RHW21967.1"/>
    </source>
</evidence>
<evidence type="ECO:0000256" key="1">
    <source>
        <dbReference type="ARBA" id="ARBA00002397"/>
    </source>
</evidence>
<dbReference type="Proteomes" id="UP000265745">
    <property type="component" value="Unassembled WGS sequence"/>
</dbReference>
<keyword evidence="3" id="KW-1005">Bacterial flagellum biogenesis</keyword>
<dbReference type="AlphaFoldDB" id="A0A396RZ92"/>
<dbReference type="Pfam" id="PF05130">
    <property type="entry name" value="FlgN"/>
    <property type="match status" value="1"/>
</dbReference>
<accession>A0A396RZ92</accession>
<dbReference type="OrthoDB" id="6898175at2"/>
<dbReference type="InterPro" id="IPR036679">
    <property type="entry name" value="FlgN-like_sf"/>
</dbReference>
<keyword evidence="6" id="KW-1185">Reference proteome</keyword>
<dbReference type="RefSeq" id="WP_119700935.1">
    <property type="nucleotide sequence ID" value="NZ_QJSA01000004.1"/>
</dbReference>
<comment type="caution">
    <text evidence="5">The sequence shown here is derived from an EMBL/GenBank/DDBJ whole genome shotgun (WGS) entry which is preliminary data.</text>
</comment>
<dbReference type="InterPro" id="IPR007809">
    <property type="entry name" value="FlgN-like"/>
</dbReference>
<evidence type="ECO:0000256" key="2">
    <source>
        <dbReference type="ARBA" id="ARBA00007703"/>
    </source>
</evidence>
<feature type="region of interest" description="Disordered" evidence="4">
    <location>
        <begin position="131"/>
        <end position="152"/>
    </location>
</feature>
<name>A0A396RZ92_9PSED</name>
<reference evidence="5 6" key="1">
    <citation type="submission" date="2018-06" db="EMBL/GenBank/DDBJ databases">
        <title>Pseudomonas jilinensis sp. nov., isolated from the production water of Jilin Oilfield in China.</title>
        <authorList>
            <person name="Wang J."/>
        </authorList>
    </citation>
    <scope>NUCLEOTIDE SEQUENCE [LARGE SCALE GENOMIC DNA]</scope>
    <source>
        <strain evidence="5 6">JS15-10A1</strain>
    </source>
</reference>
<evidence type="ECO:0000256" key="4">
    <source>
        <dbReference type="SAM" id="MobiDB-lite"/>
    </source>
</evidence>
<dbReference type="GO" id="GO:0044780">
    <property type="term" value="P:bacterial-type flagellum assembly"/>
    <property type="evidence" value="ECO:0007669"/>
    <property type="project" value="InterPro"/>
</dbReference>
<gene>
    <name evidence="5" type="ORF">C2846_05780</name>
</gene>
<comment type="similarity">
    <text evidence="2">Belongs to the FlgN family.</text>
</comment>
<sequence length="152" mass="17073">MQDLNAIIERTLEHGRQFIELLDQELAALSARDLQQLDTLVAAKAPVIEALSQLDSALTSYCQSQGLAATGELERHIHDTHGEALHTQYRELLQALQQCREANERNARLVHHNQHVTVRLLDMLRNQGEPSSNLYDRLGQIHGSQGRPLSKA</sequence>
<proteinExistence type="inferred from homology"/>
<dbReference type="SUPFAM" id="SSF140566">
    <property type="entry name" value="FlgN-like"/>
    <property type="match status" value="1"/>
</dbReference>
<comment type="function">
    <text evidence="1">Required for the efficient initiation of filament assembly.</text>
</comment>
<dbReference type="Gene3D" id="1.20.58.300">
    <property type="entry name" value="FlgN-like"/>
    <property type="match status" value="1"/>
</dbReference>
<evidence type="ECO:0000256" key="3">
    <source>
        <dbReference type="ARBA" id="ARBA00022795"/>
    </source>
</evidence>
<evidence type="ECO:0008006" key="7">
    <source>
        <dbReference type="Google" id="ProtNLM"/>
    </source>
</evidence>
<protein>
    <recommendedName>
        <fullName evidence="7">Flagellar protein FlgN</fullName>
    </recommendedName>
</protein>
<dbReference type="EMBL" id="QJSA01000004">
    <property type="protein sequence ID" value="RHW21967.1"/>
    <property type="molecule type" value="Genomic_DNA"/>
</dbReference>
<evidence type="ECO:0000313" key="6">
    <source>
        <dbReference type="Proteomes" id="UP000265745"/>
    </source>
</evidence>
<organism evidence="5 6">
    <name type="scientific">Pseudomonas jilinensis</name>
    <dbReference type="NCBI Taxonomy" id="2078689"/>
    <lineage>
        <taxon>Bacteria</taxon>
        <taxon>Pseudomonadati</taxon>
        <taxon>Pseudomonadota</taxon>
        <taxon>Gammaproteobacteria</taxon>
        <taxon>Pseudomonadales</taxon>
        <taxon>Pseudomonadaceae</taxon>
        <taxon>Pseudomonas</taxon>
    </lineage>
</organism>